<proteinExistence type="inferred from homology"/>
<evidence type="ECO:0000313" key="6">
    <source>
        <dbReference type="EMBL" id="JAS43311.1"/>
    </source>
</evidence>
<comment type="function">
    <text evidence="4">Ubiquitin-like protein involved in autophagic vesicle formation.</text>
</comment>
<evidence type="ECO:0000256" key="1">
    <source>
        <dbReference type="ARBA" id="ARBA00022499"/>
    </source>
</evidence>
<dbReference type="CDD" id="cd01612">
    <property type="entry name" value="Ubl_ATG12"/>
    <property type="match status" value="1"/>
</dbReference>
<dbReference type="AlphaFoldDB" id="A0A1B6EZR5"/>
<dbReference type="Pfam" id="PF04110">
    <property type="entry name" value="APG12"/>
    <property type="match status" value="1"/>
</dbReference>
<feature type="compositionally biased region" description="Basic and acidic residues" evidence="5">
    <location>
        <begin position="25"/>
        <end position="39"/>
    </location>
</feature>
<dbReference type="EMBL" id="GECZ01026458">
    <property type="protein sequence ID" value="JAS43311.1"/>
    <property type="molecule type" value="Transcribed_RNA"/>
</dbReference>
<protein>
    <recommendedName>
        <fullName evidence="4">Ubiquitin-like protein ATG12</fullName>
    </recommendedName>
</protein>
<dbReference type="GO" id="GO:0034045">
    <property type="term" value="C:phagophore assembly site membrane"/>
    <property type="evidence" value="ECO:0007669"/>
    <property type="project" value="TreeGrafter"/>
</dbReference>
<dbReference type="FunFam" id="3.10.20.90:FF:000150">
    <property type="entry name" value="Ubiquitin-like protein ATG12"/>
    <property type="match status" value="1"/>
</dbReference>
<dbReference type="PANTHER" id="PTHR13385:SF0">
    <property type="entry name" value="UBIQUITIN-LIKE PROTEIN ATG12"/>
    <property type="match status" value="1"/>
</dbReference>
<organism evidence="6">
    <name type="scientific">Cuerna arida</name>
    <dbReference type="NCBI Taxonomy" id="1464854"/>
    <lineage>
        <taxon>Eukaryota</taxon>
        <taxon>Metazoa</taxon>
        <taxon>Ecdysozoa</taxon>
        <taxon>Arthropoda</taxon>
        <taxon>Hexapoda</taxon>
        <taxon>Insecta</taxon>
        <taxon>Pterygota</taxon>
        <taxon>Neoptera</taxon>
        <taxon>Paraneoptera</taxon>
        <taxon>Hemiptera</taxon>
        <taxon>Auchenorrhyncha</taxon>
        <taxon>Membracoidea</taxon>
        <taxon>Cicadellidae</taxon>
        <taxon>Cicadellinae</taxon>
        <taxon>Proconiini</taxon>
        <taxon>Cuerna</taxon>
    </lineage>
</organism>
<dbReference type="GO" id="GO:0000421">
    <property type="term" value="C:autophagosome membrane"/>
    <property type="evidence" value="ECO:0007669"/>
    <property type="project" value="TreeGrafter"/>
</dbReference>
<keyword evidence="1 4" id="KW-1017">Isopeptide bond</keyword>
<gene>
    <name evidence="6" type="ORF">g.13329</name>
</gene>
<dbReference type="GO" id="GO:0000422">
    <property type="term" value="P:autophagy of mitochondrion"/>
    <property type="evidence" value="ECO:0007669"/>
    <property type="project" value="TreeGrafter"/>
</dbReference>
<evidence type="ECO:0000256" key="4">
    <source>
        <dbReference type="RuleBase" id="RU361201"/>
    </source>
</evidence>
<keyword evidence="2 4" id="KW-0833">Ubl conjugation pathway</keyword>
<dbReference type="PANTHER" id="PTHR13385">
    <property type="entry name" value="AUTOPHAGY PROTEIN 12"/>
    <property type="match status" value="1"/>
</dbReference>
<dbReference type="GO" id="GO:0019776">
    <property type="term" value="F:Atg8-family ligase activity"/>
    <property type="evidence" value="ECO:0007669"/>
    <property type="project" value="TreeGrafter"/>
</dbReference>
<dbReference type="GO" id="GO:0061723">
    <property type="term" value="P:glycophagy"/>
    <property type="evidence" value="ECO:0007669"/>
    <property type="project" value="TreeGrafter"/>
</dbReference>
<comment type="similarity">
    <text evidence="4">Belongs to the ATG12 family.</text>
</comment>
<comment type="subunit">
    <text evidence="4">Forms a conjugate with ATG5.</text>
</comment>
<dbReference type="GO" id="GO:0097352">
    <property type="term" value="P:autophagosome maturation"/>
    <property type="evidence" value="ECO:0007669"/>
    <property type="project" value="TreeGrafter"/>
</dbReference>
<dbReference type="SUPFAM" id="SSF54236">
    <property type="entry name" value="Ubiquitin-like"/>
    <property type="match status" value="1"/>
</dbReference>
<dbReference type="GO" id="GO:0034274">
    <property type="term" value="C:Atg12-Atg5-Atg16 complex"/>
    <property type="evidence" value="ECO:0007669"/>
    <property type="project" value="TreeGrafter"/>
</dbReference>
<sequence>MAEPNSPTKDIQEANTEETSECEVNNEKPPDSIDSKPKSDKIDILLKATPNTPIMKKKKWSVDPDKKIGSVIDFIRKYLKLDPSEHLFLYVNQAFAPSPDQIVHNLYDCFATDGKLVLYYSLGQAWG</sequence>
<dbReference type="GO" id="GO:0034727">
    <property type="term" value="P:piecemeal microautophagy of the nucleus"/>
    <property type="evidence" value="ECO:0007669"/>
    <property type="project" value="TreeGrafter"/>
</dbReference>
<evidence type="ECO:0000256" key="2">
    <source>
        <dbReference type="ARBA" id="ARBA00022786"/>
    </source>
</evidence>
<evidence type="ECO:0000256" key="5">
    <source>
        <dbReference type="SAM" id="MobiDB-lite"/>
    </source>
</evidence>
<evidence type="ECO:0000256" key="3">
    <source>
        <dbReference type="ARBA" id="ARBA00023006"/>
    </source>
</evidence>
<accession>A0A1B6EZR5</accession>
<dbReference type="GO" id="GO:0000045">
    <property type="term" value="P:autophagosome assembly"/>
    <property type="evidence" value="ECO:0007669"/>
    <property type="project" value="InterPro"/>
</dbReference>
<reference evidence="6" key="1">
    <citation type="submission" date="2015-11" db="EMBL/GenBank/DDBJ databases">
        <title>De novo transcriptome assembly of four potential Pierce s Disease insect vectors from Arizona vineyards.</title>
        <authorList>
            <person name="Tassone E.E."/>
        </authorList>
    </citation>
    <scope>NUCLEOTIDE SEQUENCE</scope>
</reference>
<dbReference type="InterPro" id="IPR029071">
    <property type="entry name" value="Ubiquitin-like_domsf"/>
</dbReference>
<dbReference type="Gene3D" id="3.10.20.90">
    <property type="entry name" value="Phosphatidylinositol 3-kinase Catalytic Subunit, Chain A, domain 1"/>
    <property type="match status" value="1"/>
</dbReference>
<keyword evidence="3 4" id="KW-0072">Autophagy</keyword>
<name>A0A1B6EZR5_9HEMI</name>
<dbReference type="InterPro" id="IPR007242">
    <property type="entry name" value="Atg12"/>
</dbReference>
<feature type="region of interest" description="Disordered" evidence="5">
    <location>
        <begin position="1"/>
        <end position="39"/>
    </location>
</feature>